<gene>
    <name evidence="1" type="ORF">OXX778_LOCUS1825</name>
</gene>
<dbReference type="OrthoDB" id="10345014at2759"/>
<accession>A0A813MFG2</accession>
<dbReference type="EMBL" id="CAJNOC010000127">
    <property type="protein sequence ID" value="CAF0717511.1"/>
    <property type="molecule type" value="Genomic_DNA"/>
</dbReference>
<dbReference type="AlphaFoldDB" id="A0A813MFG2"/>
<keyword evidence="2" id="KW-1185">Reference proteome</keyword>
<sequence>MSSNAENVENMKSFVKEAITASTYFGITCEEYVLKFEDTYKDVFAEHAFRLESILKEKFPHLTPEERTRLFEIFFTSFADTVKTEGDCLMELLKVKIFRIPRHYVLPENKELQNAIDTYSKEEDDETVKQLEFVHKSLVEKRAYIKSLKERIAMFDLCSSMLD</sequence>
<reference evidence="1" key="1">
    <citation type="submission" date="2021-02" db="EMBL/GenBank/DDBJ databases">
        <authorList>
            <person name="Nowell W R."/>
        </authorList>
    </citation>
    <scope>NUCLEOTIDE SEQUENCE</scope>
    <source>
        <strain evidence="1">Ploen Becks lab</strain>
    </source>
</reference>
<name>A0A813MFG2_9BILA</name>
<evidence type="ECO:0000313" key="2">
    <source>
        <dbReference type="Proteomes" id="UP000663879"/>
    </source>
</evidence>
<proteinExistence type="predicted"/>
<organism evidence="1 2">
    <name type="scientific">Brachionus calyciflorus</name>
    <dbReference type="NCBI Taxonomy" id="104777"/>
    <lineage>
        <taxon>Eukaryota</taxon>
        <taxon>Metazoa</taxon>
        <taxon>Spiralia</taxon>
        <taxon>Gnathifera</taxon>
        <taxon>Rotifera</taxon>
        <taxon>Eurotatoria</taxon>
        <taxon>Monogononta</taxon>
        <taxon>Pseudotrocha</taxon>
        <taxon>Ploima</taxon>
        <taxon>Brachionidae</taxon>
        <taxon>Brachionus</taxon>
    </lineage>
</organism>
<protein>
    <submittedName>
        <fullName evidence="1">Uncharacterized protein</fullName>
    </submittedName>
</protein>
<comment type="caution">
    <text evidence="1">The sequence shown here is derived from an EMBL/GenBank/DDBJ whole genome shotgun (WGS) entry which is preliminary data.</text>
</comment>
<dbReference type="Proteomes" id="UP000663879">
    <property type="component" value="Unassembled WGS sequence"/>
</dbReference>
<evidence type="ECO:0000313" key="1">
    <source>
        <dbReference type="EMBL" id="CAF0717511.1"/>
    </source>
</evidence>